<sequence>MSPFRIGMAACSMGVPSSEVYGEPHWGLTSLCANCGQPWVTHSASPAPSATSTAPSLIVAHTSRRGLVYQNCLSASSGAACASIFNHALIPTASCIDVTNGPATTASGAKPSLQANYASPERPKSTSLSSQVAERAHLPTSFTFYKKKGSQFGESLRSARLSVTIPLTPADLLRLYEMVRNVVDRHISASGLKLSHYSAFERGITPDWVVVRPKRYHRTHTAKFDDDYNFDLAVHWTAGNVFEYASFNQLPPLGDDPYIFIAPRAEGDYVTLDGHHCFASRVLYGFLTPEMMETSQYPAPGHILGLCPEVQSIFHNGSFLLDNTGPTFTPEVAIAKGDADEEDKVSQMLWTTMQESRCSYAQAQAHQQFPGEGGAGPLLSHGDLAEVLPAGSASSGAGNPGNPAPVNLFSYAASLEPSLFIMPYVNIGLPELPASSIAVDASSTQIGQVCRRSDSNMSRSLATQGQPPRAQQRLHSITEQQWDLPPLTPSNPSLPPPILPFTPTAAAASITPAATPAETMTTPSNTSAGRPAGMLSMPAGISILFHRTPTPPPPSPSLAPSTPSGTPPPSTLPLLPQAAPSTAETTEAPVLSTWRPPSTILLASWELPNETKQFNTTYEFDQFSTALDFLTREIQGNGEFEAPGQGLTLIPSDDSQPTSLKRSARVICEYLRTLFSFQHGPPMEGLPLTVSNVEIPFVPIKNLLRNVDAQIQKGIGDGIWRSVVWEATTDILNNLNVWQMDLDGWHILKLSWGELSMYEHAQLKSYGALLTMYFKAVGTFPLLFSPLFLQATLDGASSVHDLDWLQQVSPSTAGRLAKWPTSPDFSFVQALPRFGDEGDGNPSNSDLMRDPDLEWFVTTVGTTASHDISWTNPQDLDVSLGNVSVRAAICYHVFNHMLLGVLFQENTTLDDYAQVEALASGLNLPIPHPVLQPIPANATRARTFLEIFGKKSREVIAHNLAHTPKMPQEDVVLYYICGVGHVKSSAIRNIVPVEQFVTDADDRMLWSRLLIRFMMGSEDMPQGACPLKMYLAIRPPEEENGANGSFICAHTCFKQLDWQLVPELDATLQDKSRFSSWFHTHMYAELYVGDGGFNTI</sequence>
<accession>A0A0D6ZZE6</accession>
<name>A0A0D6ZZE6_9AGAR</name>
<dbReference type="Proteomes" id="UP000054144">
    <property type="component" value="Unassembled WGS sequence"/>
</dbReference>
<feature type="compositionally biased region" description="Low complexity" evidence="1">
    <location>
        <begin position="572"/>
        <end position="589"/>
    </location>
</feature>
<feature type="region of interest" description="Disordered" evidence="1">
    <location>
        <begin position="452"/>
        <end position="474"/>
    </location>
</feature>
<dbReference type="EMBL" id="KN882115">
    <property type="protein sequence ID" value="KIY43212.1"/>
    <property type="molecule type" value="Genomic_DNA"/>
</dbReference>
<evidence type="ECO:0000313" key="2">
    <source>
        <dbReference type="EMBL" id="KIY43212.1"/>
    </source>
</evidence>
<feature type="region of interest" description="Disordered" evidence="1">
    <location>
        <begin position="107"/>
        <end position="131"/>
    </location>
</feature>
<reference evidence="2 3" key="1">
    <citation type="journal article" date="2015" name="Fungal Genet. Biol.">
        <title>Evolution of novel wood decay mechanisms in Agaricales revealed by the genome sequences of Fistulina hepatica and Cylindrobasidium torrendii.</title>
        <authorList>
            <person name="Floudas D."/>
            <person name="Held B.W."/>
            <person name="Riley R."/>
            <person name="Nagy L.G."/>
            <person name="Koehler G."/>
            <person name="Ransdell A.S."/>
            <person name="Younus H."/>
            <person name="Chow J."/>
            <person name="Chiniquy J."/>
            <person name="Lipzen A."/>
            <person name="Tritt A."/>
            <person name="Sun H."/>
            <person name="Haridas S."/>
            <person name="LaButti K."/>
            <person name="Ohm R.A."/>
            <person name="Kues U."/>
            <person name="Blanchette R.A."/>
            <person name="Grigoriev I.V."/>
            <person name="Minto R.E."/>
            <person name="Hibbett D.S."/>
        </authorList>
    </citation>
    <scope>NUCLEOTIDE SEQUENCE [LARGE SCALE GENOMIC DNA]</scope>
    <source>
        <strain evidence="2 3">ATCC 64428</strain>
    </source>
</reference>
<evidence type="ECO:0000313" key="3">
    <source>
        <dbReference type="Proteomes" id="UP000054144"/>
    </source>
</evidence>
<proteinExistence type="predicted"/>
<feature type="region of interest" description="Disordered" evidence="1">
    <location>
        <begin position="513"/>
        <end position="592"/>
    </location>
</feature>
<feature type="region of interest" description="Disordered" evidence="1">
    <location>
        <begin position="363"/>
        <end position="382"/>
    </location>
</feature>
<feature type="compositionally biased region" description="Polar residues" evidence="1">
    <location>
        <begin position="455"/>
        <end position="466"/>
    </location>
</feature>
<organism evidence="2 3">
    <name type="scientific">Fistulina hepatica ATCC 64428</name>
    <dbReference type="NCBI Taxonomy" id="1128425"/>
    <lineage>
        <taxon>Eukaryota</taxon>
        <taxon>Fungi</taxon>
        <taxon>Dikarya</taxon>
        <taxon>Basidiomycota</taxon>
        <taxon>Agaricomycotina</taxon>
        <taxon>Agaricomycetes</taxon>
        <taxon>Agaricomycetidae</taxon>
        <taxon>Agaricales</taxon>
        <taxon>Fistulinaceae</taxon>
        <taxon>Fistulina</taxon>
    </lineage>
</organism>
<protein>
    <submittedName>
        <fullName evidence="2">Uncharacterized protein</fullName>
    </submittedName>
</protein>
<evidence type="ECO:0000256" key="1">
    <source>
        <dbReference type="SAM" id="MobiDB-lite"/>
    </source>
</evidence>
<feature type="compositionally biased region" description="Low complexity" evidence="1">
    <location>
        <begin position="513"/>
        <end position="523"/>
    </location>
</feature>
<dbReference type="AlphaFoldDB" id="A0A0D6ZZE6"/>
<feature type="compositionally biased region" description="Polar residues" evidence="1">
    <location>
        <begin position="107"/>
        <end position="117"/>
    </location>
</feature>
<keyword evidence="3" id="KW-1185">Reference proteome</keyword>
<gene>
    <name evidence="2" type="ORF">FISHEDRAFT_62856</name>
</gene>